<dbReference type="InterPro" id="IPR017945">
    <property type="entry name" value="DHBP_synth_RibB-like_a/b_dom"/>
</dbReference>
<dbReference type="InterPro" id="IPR050156">
    <property type="entry name" value="TC-AMP_synthase_SUA5"/>
</dbReference>
<comment type="subunit">
    <text evidence="22">Component of the RNA polymerase III complex consisting of 17 subunits: a ten-subunit horseshoe-shaped catalytic core composed of POLR3A/RPC1, POLR3B/RPC2, POLR1C/RPAC1, POLR1D/RPAC2, POLR3K/RPC10, POLR2E/RPABC1, POLR2F/RPABC2, POLR2H/RPABC3, POLR2K/RPABC4 and POLR2L/RPABC5; a mobile stalk composed of two subunits POLR3H/RPC8 and CRCP/RPC9, protruding from the core and functioning primarily in transcription initiation; and additional subunits homologous to general transcription factors of the RNA polymerase II machinery, POLR3C/RPC3-POLR3F/RPC6-POLR3G/RPC7 heterotrimer required for transcription initiation and POLR3D/RPC4-POLR3E/RPC5 heterodimer involved in both transcription initiation and termination.</text>
</comment>
<dbReference type="InterPro" id="IPR001222">
    <property type="entry name" value="Znf_TFIIS"/>
</dbReference>
<dbReference type="EC" id="2.7.7.87" evidence="6"/>
<proteinExistence type="inferred from homology"/>
<evidence type="ECO:0000256" key="29">
    <source>
        <dbReference type="RuleBase" id="RU003474"/>
    </source>
</evidence>
<evidence type="ECO:0000256" key="23">
    <source>
        <dbReference type="ARBA" id="ARBA00048366"/>
    </source>
</evidence>
<evidence type="ECO:0000256" key="26">
    <source>
        <dbReference type="ARBA" id="ARBA00063146"/>
    </source>
</evidence>
<dbReference type="PROSITE" id="PS00466">
    <property type="entry name" value="ZF_TFIIS_1"/>
    <property type="match status" value="1"/>
</dbReference>
<dbReference type="GO" id="GO:0061710">
    <property type="term" value="F:L-threonylcarbamoyladenylate synthase"/>
    <property type="evidence" value="ECO:0007669"/>
    <property type="project" value="UniProtKB-EC"/>
</dbReference>
<dbReference type="GO" id="GO:0005666">
    <property type="term" value="C:RNA polymerase III complex"/>
    <property type="evidence" value="ECO:0007669"/>
    <property type="project" value="UniProtKB-ARBA"/>
</dbReference>
<evidence type="ECO:0000256" key="22">
    <source>
        <dbReference type="ARBA" id="ARBA00044007"/>
    </source>
</evidence>
<comment type="function">
    <text evidence="24">Core component of RNA polymerase III (Pol III) which synthesizes small non-coding RNAs using the four ribonucleoside triphosphates as substrates. Can mediate Pol I proofreading of the nascent RNA transcript. Anchors into the Pol III active site to constantly monitor transcription fidelity, cleaves mis-incorporated 5'-ribonucleotides and restarts the transcription process. Once Pol III reaches the poly(dT) termination signal, can induce Pol III clamp opening and transcription termination. Pol III plays an important role in sensing and limiting infection by intracellular bacteria and DNA viruses. Acts as a nuclear and cytosolic DNA sensor involved in innate immune response. Can sense non-self dsDNA that serves as template for transcription into dsRNA. The non-self RNA polymerase III transcripts, such as Epstein-Barr virus-encoded RNAs (EBERs) induce type I interferon and NF-kappa-B through the RIG-I pathway.</text>
</comment>
<dbReference type="CDD" id="cd10509">
    <property type="entry name" value="Zn-ribbon_RPC11"/>
    <property type="match status" value="1"/>
</dbReference>
<evidence type="ECO:0000256" key="28">
    <source>
        <dbReference type="PROSITE-ProRule" id="PRU00472"/>
    </source>
</evidence>
<dbReference type="FunFam" id="3.90.870.10:FF:000007">
    <property type="entry name" value="YrdC N6-threonylcarbamoyltransferase domain containing"/>
    <property type="match status" value="1"/>
</dbReference>
<comment type="caution">
    <text evidence="32">The sequence shown here is derived from an EMBL/GenBank/DDBJ whole genome shotgun (WGS) entry which is preliminary data.</text>
</comment>
<dbReference type="Proteomes" id="UP001367676">
    <property type="component" value="Unassembled WGS sequence"/>
</dbReference>
<dbReference type="GO" id="GO:0000049">
    <property type="term" value="F:tRNA binding"/>
    <property type="evidence" value="ECO:0007669"/>
    <property type="project" value="TreeGrafter"/>
</dbReference>
<evidence type="ECO:0000256" key="6">
    <source>
        <dbReference type="ARBA" id="ARBA00012584"/>
    </source>
</evidence>
<keyword evidence="16" id="KW-0809">Transit peptide</keyword>
<keyword evidence="18" id="KW-0472">Membrane</keyword>
<keyword evidence="13 29" id="KW-0479">Metal-binding</keyword>
<evidence type="ECO:0000256" key="25">
    <source>
        <dbReference type="ARBA" id="ARBA00058524"/>
    </source>
</evidence>
<evidence type="ECO:0000256" key="8">
    <source>
        <dbReference type="ARBA" id="ARBA00020093"/>
    </source>
</evidence>
<dbReference type="GO" id="GO:0005886">
    <property type="term" value="C:plasma membrane"/>
    <property type="evidence" value="ECO:0007669"/>
    <property type="project" value="UniProtKB-SubCell"/>
</dbReference>
<comment type="subunit">
    <text evidence="26">Interacts with RSC1A1.</text>
</comment>
<evidence type="ECO:0000313" key="33">
    <source>
        <dbReference type="Proteomes" id="UP001367676"/>
    </source>
</evidence>
<comment type="catalytic activity">
    <reaction evidence="23">
        <text>L-threonine + hydrogencarbonate + ATP = L-threonylcarbamoyladenylate + diphosphate + H2O</text>
        <dbReference type="Rhea" id="RHEA:36407"/>
        <dbReference type="ChEBI" id="CHEBI:15377"/>
        <dbReference type="ChEBI" id="CHEBI:17544"/>
        <dbReference type="ChEBI" id="CHEBI:30616"/>
        <dbReference type="ChEBI" id="CHEBI:33019"/>
        <dbReference type="ChEBI" id="CHEBI:57926"/>
        <dbReference type="ChEBI" id="CHEBI:73682"/>
        <dbReference type="EC" id="2.7.7.87"/>
    </reaction>
</comment>
<keyword evidence="12" id="KW-0808">Transferase</keyword>
<dbReference type="AlphaFoldDB" id="A0AAN9XYE6"/>
<evidence type="ECO:0000259" key="30">
    <source>
        <dbReference type="PROSITE" id="PS51133"/>
    </source>
</evidence>
<evidence type="ECO:0000256" key="18">
    <source>
        <dbReference type="ARBA" id="ARBA00023136"/>
    </source>
</evidence>
<evidence type="ECO:0000256" key="9">
    <source>
        <dbReference type="ARBA" id="ARBA00022475"/>
    </source>
</evidence>
<dbReference type="InterPro" id="IPR006070">
    <property type="entry name" value="Sua5-like_dom"/>
</dbReference>
<evidence type="ECO:0000256" key="19">
    <source>
        <dbReference type="ARBA" id="ARBA00023163"/>
    </source>
</evidence>
<dbReference type="NCBIfam" id="TIGR00057">
    <property type="entry name" value="L-threonylcarbamoyladenylate synthase"/>
    <property type="match status" value="1"/>
</dbReference>
<evidence type="ECO:0000256" key="5">
    <source>
        <dbReference type="ARBA" id="ARBA00007663"/>
    </source>
</evidence>
<dbReference type="InterPro" id="IPR001529">
    <property type="entry name" value="Zn_ribbon_RPB9"/>
</dbReference>
<evidence type="ECO:0000259" key="31">
    <source>
        <dbReference type="PROSITE" id="PS51163"/>
    </source>
</evidence>
<dbReference type="EMBL" id="JBBCAQ010000038">
    <property type="protein sequence ID" value="KAK7571946.1"/>
    <property type="molecule type" value="Genomic_DNA"/>
</dbReference>
<comment type="function">
    <text evidence="25">Cytoplasmic and mitochondrial threonylcarbamoyl-AMP synthase required for the formation of a threonylcarbamoyl group on adenosine at position 37 (t(6)A37) in tRNAs that read codons beginning with adenine. Catalyzes the conversion of L-threonine, HCO(3)(-)/CO(2) and ATP to give threonylcarbamoyl-AMP (TC-AMP) as the acyladenylate intermediate, with the release of diphosphate. Participates in t(6)A37 formation in cytoplasmic and mitochondrial tRNAs. May regulate the activity of some transporters.</text>
</comment>
<evidence type="ECO:0000256" key="2">
    <source>
        <dbReference type="ARBA" id="ARBA00004173"/>
    </source>
</evidence>
<keyword evidence="20" id="KW-0539">Nucleus</keyword>
<dbReference type="SUPFAM" id="SSF55821">
    <property type="entry name" value="YrdC/RibB"/>
    <property type="match status" value="1"/>
</dbReference>
<keyword evidence="10 29" id="KW-0240">DNA-directed RNA polymerase</keyword>
<protein>
    <recommendedName>
        <fullName evidence="8">DNA-directed RNA polymerase III subunit RPC10</fullName>
        <ecNumber evidence="6">2.7.7.87</ecNumber>
    </recommendedName>
    <alternativeName>
        <fullName evidence="27">DNA-directed RNA polymerase III subunit K</fullName>
    </alternativeName>
    <alternativeName>
        <fullName evidence="21">RNA polymerase III subunit C11</fullName>
    </alternativeName>
    <alternativeName>
        <fullName evidence="7">Threonylcarbamoyl-AMP synthase</fullName>
    </alternativeName>
</protein>
<feature type="domain" description="YrdC-like" evidence="31">
    <location>
        <begin position="125"/>
        <end position="311"/>
    </location>
</feature>
<keyword evidence="11" id="KW-0963">Cytoplasm</keyword>
<dbReference type="GO" id="GO:0006450">
    <property type="term" value="P:regulation of translational fidelity"/>
    <property type="evidence" value="ECO:0007669"/>
    <property type="project" value="TreeGrafter"/>
</dbReference>
<dbReference type="PROSITE" id="PS51163">
    <property type="entry name" value="YRDC"/>
    <property type="match status" value="1"/>
</dbReference>
<keyword evidence="19 29" id="KW-0804">Transcription</keyword>
<keyword evidence="14 28" id="KW-0863">Zinc-finger</keyword>
<evidence type="ECO:0000256" key="24">
    <source>
        <dbReference type="ARBA" id="ARBA00054653"/>
    </source>
</evidence>
<dbReference type="GO" id="GO:0005739">
    <property type="term" value="C:mitochondrion"/>
    <property type="evidence" value="ECO:0007669"/>
    <property type="project" value="UniProtKB-SubCell"/>
</dbReference>
<evidence type="ECO:0000256" key="17">
    <source>
        <dbReference type="ARBA" id="ARBA00023128"/>
    </source>
</evidence>
<evidence type="ECO:0000256" key="13">
    <source>
        <dbReference type="ARBA" id="ARBA00022723"/>
    </source>
</evidence>
<dbReference type="GO" id="GO:0008270">
    <property type="term" value="F:zinc ion binding"/>
    <property type="evidence" value="ECO:0007669"/>
    <property type="project" value="UniProtKB-KW"/>
</dbReference>
<evidence type="ECO:0000256" key="14">
    <source>
        <dbReference type="ARBA" id="ARBA00022771"/>
    </source>
</evidence>
<evidence type="ECO:0000256" key="15">
    <source>
        <dbReference type="ARBA" id="ARBA00022833"/>
    </source>
</evidence>
<dbReference type="GO" id="GO:0006383">
    <property type="term" value="P:transcription by RNA polymerase III"/>
    <property type="evidence" value="ECO:0007669"/>
    <property type="project" value="UniProtKB-ARBA"/>
</dbReference>
<feature type="domain" description="TFIIS-type" evidence="30">
    <location>
        <begin position="71"/>
        <end position="113"/>
    </location>
</feature>
<keyword evidence="17" id="KW-0496">Mitochondrion</keyword>
<gene>
    <name evidence="32" type="ORF">V9T40_014418</name>
</gene>
<evidence type="ECO:0000313" key="32">
    <source>
        <dbReference type="EMBL" id="KAK7571946.1"/>
    </source>
</evidence>
<dbReference type="InterPro" id="IPR034014">
    <property type="entry name" value="Zn_ribbon_RPC11_C"/>
</dbReference>
<accession>A0AAN9XYE6</accession>
<comment type="similarity">
    <text evidence="29">Belongs to the archaeal rpoM/eukaryotic RPA12/RPB9/RPC11 RNA polymerase family.</text>
</comment>
<evidence type="ECO:0000256" key="10">
    <source>
        <dbReference type="ARBA" id="ARBA00022478"/>
    </source>
</evidence>
<evidence type="ECO:0000256" key="3">
    <source>
        <dbReference type="ARBA" id="ARBA00004202"/>
    </source>
</evidence>
<dbReference type="PROSITE" id="PS51133">
    <property type="entry name" value="ZF_TFIIS_2"/>
    <property type="match status" value="1"/>
</dbReference>
<keyword evidence="9" id="KW-1003">Cell membrane</keyword>
<evidence type="ECO:0000256" key="21">
    <source>
        <dbReference type="ARBA" id="ARBA00029985"/>
    </source>
</evidence>
<evidence type="ECO:0000256" key="12">
    <source>
        <dbReference type="ARBA" id="ARBA00022679"/>
    </source>
</evidence>
<evidence type="ECO:0000256" key="7">
    <source>
        <dbReference type="ARBA" id="ARBA00015492"/>
    </source>
</evidence>
<evidence type="ECO:0000256" key="4">
    <source>
        <dbReference type="ARBA" id="ARBA00004496"/>
    </source>
</evidence>
<keyword evidence="33" id="KW-1185">Reference proteome</keyword>
<dbReference type="SMART" id="SM00440">
    <property type="entry name" value="ZnF_C2C2"/>
    <property type="match status" value="1"/>
</dbReference>
<dbReference type="Pfam" id="PF02150">
    <property type="entry name" value="Zn_ribbon_RPB9"/>
    <property type="match status" value="1"/>
</dbReference>
<comment type="similarity">
    <text evidence="5">Belongs to the SUA5 family.</text>
</comment>
<reference evidence="32 33" key="1">
    <citation type="submission" date="2024-03" db="EMBL/GenBank/DDBJ databases">
        <title>Adaptation during the transition from Ophiocordyceps entomopathogen to insect associate is accompanied by gene loss and intensified selection.</title>
        <authorList>
            <person name="Ward C.M."/>
            <person name="Onetto C.A."/>
            <person name="Borneman A.R."/>
        </authorList>
    </citation>
    <scope>NUCLEOTIDE SEQUENCE [LARGE SCALE GENOMIC DNA]</scope>
    <source>
        <strain evidence="32">AWRI1</strain>
        <tissue evidence="32">Single Adult Female</tissue>
    </source>
</reference>
<keyword evidence="15" id="KW-0862">Zinc</keyword>
<dbReference type="Pfam" id="PF01096">
    <property type="entry name" value="Zn_ribbon_TFIIS"/>
    <property type="match status" value="1"/>
</dbReference>
<dbReference type="PANTHER" id="PTHR17490">
    <property type="entry name" value="SUA5"/>
    <property type="match status" value="1"/>
</dbReference>
<evidence type="ECO:0000256" key="1">
    <source>
        <dbReference type="ARBA" id="ARBA00004123"/>
    </source>
</evidence>
<dbReference type="Gene3D" id="2.20.25.10">
    <property type="match status" value="1"/>
</dbReference>
<dbReference type="SMART" id="SM00661">
    <property type="entry name" value="RPOL9"/>
    <property type="match status" value="1"/>
</dbReference>
<comment type="subcellular location">
    <subcellularLocation>
        <location evidence="3">Cell membrane</location>
        <topology evidence="3">Peripheral membrane protein</topology>
    </subcellularLocation>
    <subcellularLocation>
        <location evidence="4">Cytoplasm</location>
    </subcellularLocation>
    <subcellularLocation>
        <location evidence="2">Mitochondrion</location>
    </subcellularLocation>
    <subcellularLocation>
        <location evidence="1">Nucleus</location>
    </subcellularLocation>
</comment>
<dbReference type="GO" id="GO:0003725">
    <property type="term" value="F:double-stranded RNA binding"/>
    <property type="evidence" value="ECO:0007669"/>
    <property type="project" value="InterPro"/>
</dbReference>
<dbReference type="PANTHER" id="PTHR17490:SF10">
    <property type="entry name" value="THREONYLCARBAMOYL-AMP SYNTHASE"/>
    <property type="match status" value="1"/>
</dbReference>
<organism evidence="32 33">
    <name type="scientific">Parthenolecanium corni</name>
    <dbReference type="NCBI Taxonomy" id="536013"/>
    <lineage>
        <taxon>Eukaryota</taxon>
        <taxon>Metazoa</taxon>
        <taxon>Ecdysozoa</taxon>
        <taxon>Arthropoda</taxon>
        <taxon>Hexapoda</taxon>
        <taxon>Insecta</taxon>
        <taxon>Pterygota</taxon>
        <taxon>Neoptera</taxon>
        <taxon>Paraneoptera</taxon>
        <taxon>Hemiptera</taxon>
        <taxon>Sternorrhyncha</taxon>
        <taxon>Coccoidea</taxon>
        <taxon>Coccidae</taxon>
        <taxon>Parthenolecanium</taxon>
    </lineage>
</organism>
<dbReference type="Pfam" id="PF01300">
    <property type="entry name" value="Sua5_yciO_yrdC"/>
    <property type="match status" value="1"/>
</dbReference>
<dbReference type="FunFam" id="2.20.25.10:FF:000005">
    <property type="entry name" value="DNA-directed RNA polymerase subunit"/>
    <property type="match status" value="1"/>
</dbReference>
<dbReference type="SUPFAM" id="SSF57783">
    <property type="entry name" value="Zinc beta-ribbon"/>
    <property type="match status" value="1"/>
</dbReference>
<evidence type="ECO:0000256" key="20">
    <source>
        <dbReference type="ARBA" id="ARBA00023242"/>
    </source>
</evidence>
<sequence length="324" mass="36809">MSVENSLHFCPRCSNILSFHKASQQIQFSCRSCPYVFNLKNEISLNRSYYKLKGIDALLGGEKAWENVDSTDERCPSCNHPRAYFMQIQTRSADEPMTTFYKCCNHECGHRWRPFNMYKIHQNFSDNIQLAAKHLQLGNVIALPTDTIYGLAANAQDKEAILKLYKIKGREFTKPLSICVSSIDQIQIYAQIDHLPKNLLNDFLPGPVTIILNRTQNLNSQLNPSTRKVGVRIPKYDFVQQLTARLDAPIALTSANKSNQASSTSVDEFSLLWNRVDAVFDGGVTGNSKSGSTIIDLSEHGRYEILREGCYLKESLHILKKYYQ</sequence>
<dbReference type="Gene3D" id="3.90.870.10">
    <property type="entry name" value="DHBP synthase"/>
    <property type="match status" value="1"/>
</dbReference>
<evidence type="ECO:0000256" key="27">
    <source>
        <dbReference type="ARBA" id="ARBA00078854"/>
    </source>
</evidence>
<evidence type="ECO:0000256" key="11">
    <source>
        <dbReference type="ARBA" id="ARBA00022490"/>
    </source>
</evidence>
<evidence type="ECO:0000256" key="16">
    <source>
        <dbReference type="ARBA" id="ARBA00022946"/>
    </source>
</evidence>
<name>A0AAN9XYE6_9HEMI</name>